<dbReference type="Proteomes" id="UP001232992">
    <property type="component" value="Unassembled WGS sequence"/>
</dbReference>
<protein>
    <submittedName>
        <fullName evidence="1">DUF3352 domain-containing protein</fullName>
    </submittedName>
</protein>
<sequence>MNQNAIAPWGKPGLRVLAIALCVLAFCLTGCSRSLPSARSLDTSAAMFVSKQAPLAISLLATPEQIVRDLPKIGKNKLTAKTLPRILEAKTGLNYAEDIQPWFAGNATFALTSPDLDRDRDNAKQPGYLLVLPTTDAQLSQELLQVYWEREAIAGSELVVEPYGGVQLVYARDVEGLSTAVVGSKFVLISNSPKVLRDAINTVQAPGLSLAGTAEYKQVRERLSEEDAAIISIDLPKLAERLGIDANYPVYKELGVEILTPPTGILAKTAWFTVDSEQLTPQEPKFTEGVPLLNYLPASSYLAVSGSNLGELSQRLEAETTGYDRVSQLPNQPLLSLGKTLGLDVQGEILNQMTGEYAIALLPSEDKDNFDWVVMVDRNEDEPGLIARLDAIASEQGYSTGSFALQEKILGAWTKLGTPSENGASQLLEAKVRGVHGAIDGYEVIASSIAAMDKILNGTAENSLANDPLFQESIAPLGLENDGYVFLNWRSAREPLKRQIPLLRLVELAAKPLVDPLQTLTIASYGNSSGERQADVFFNYGDR</sequence>
<proteinExistence type="predicted"/>
<reference evidence="1 2" key="1">
    <citation type="submission" date="2023-01" db="EMBL/GenBank/DDBJ databases">
        <title>Novel diversity within Roseofilum (Cyanobacteria; Desertifilaceae) from marine benthic mats with descriptions of four novel species.</title>
        <authorList>
            <person name="Wang Y."/>
            <person name="Berthold D.E."/>
            <person name="Hu J."/>
            <person name="Lefler F.W."/>
            <person name="Laughinghouse H.D. IV."/>
        </authorList>
    </citation>
    <scope>NUCLEOTIDE SEQUENCE [LARGE SCALE GENOMIC DNA]</scope>
    <source>
        <strain evidence="1 2">BLCC-M143</strain>
    </source>
</reference>
<dbReference type="Pfam" id="PF11832">
    <property type="entry name" value="DUF3352"/>
    <property type="match status" value="1"/>
</dbReference>
<dbReference type="InterPro" id="IPR021787">
    <property type="entry name" value="DUF3352"/>
</dbReference>
<keyword evidence="2" id="KW-1185">Reference proteome</keyword>
<gene>
    <name evidence="1" type="ORF">PMH09_16480</name>
</gene>
<accession>A0ABT7C038</accession>
<dbReference type="EMBL" id="JAQOSQ010000020">
    <property type="protein sequence ID" value="MDJ1184786.1"/>
    <property type="molecule type" value="Genomic_DNA"/>
</dbReference>
<evidence type="ECO:0000313" key="2">
    <source>
        <dbReference type="Proteomes" id="UP001232992"/>
    </source>
</evidence>
<evidence type="ECO:0000313" key="1">
    <source>
        <dbReference type="EMBL" id="MDJ1184786.1"/>
    </source>
</evidence>
<dbReference type="RefSeq" id="WP_283759490.1">
    <property type="nucleotide sequence ID" value="NZ_JAQOSQ010000020.1"/>
</dbReference>
<name>A0ABT7C038_9CYAN</name>
<organism evidence="1 2">
    <name type="scientific">Roseofilum casamattae BLCC-M143</name>
    <dbReference type="NCBI Taxonomy" id="3022442"/>
    <lineage>
        <taxon>Bacteria</taxon>
        <taxon>Bacillati</taxon>
        <taxon>Cyanobacteriota</taxon>
        <taxon>Cyanophyceae</taxon>
        <taxon>Desertifilales</taxon>
        <taxon>Desertifilaceae</taxon>
        <taxon>Roseofilum</taxon>
        <taxon>Roseofilum casamattae</taxon>
    </lineage>
</organism>
<comment type="caution">
    <text evidence="1">The sequence shown here is derived from an EMBL/GenBank/DDBJ whole genome shotgun (WGS) entry which is preliminary data.</text>
</comment>